<dbReference type="Proteomes" id="UP000198584">
    <property type="component" value="Unassembled WGS sequence"/>
</dbReference>
<dbReference type="EMBL" id="FNQR01000006">
    <property type="protein sequence ID" value="SEA62869.1"/>
    <property type="molecule type" value="Genomic_DNA"/>
</dbReference>
<keyword evidence="3" id="KW-1185">Reference proteome</keyword>
<gene>
    <name evidence="2" type="ORF">SAMN05421743_106155</name>
</gene>
<evidence type="ECO:0000313" key="2">
    <source>
        <dbReference type="EMBL" id="SEA62869.1"/>
    </source>
</evidence>
<dbReference type="RefSeq" id="WP_281243004.1">
    <property type="nucleotide sequence ID" value="NZ_FNQR01000006.1"/>
</dbReference>
<feature type="region of interest" description="Disordered" evidence="1">
    <location>
        <begin position="1"/>
        <end position="43"/>
    </location>
</feature>
<sequence>MGRGKEFKAKRQNHEHEKPKTAKRFAESGDQVRKIPEGTSMKE</sequence>
<evidence type="ECO:0000256" key="1">
    <source>
        <dbReference type="SAM" id="MobiDB-lite"/>
    </source>
</evidence>
<protein>
    <submittedName>
        <fullName evidence="2">Uncharacterized protein</fullName>
    </submittedName>
</protein>
<accession>A0A1H4CRG6</accession>
<proteinExistence type="predicted"/>
<dbReference type="AlphaFoldDB" id="A0A1H4CRG6"/>
<organism evidence="2 3">
    <name type="scientific">Thalassobacillus cyri</name>
    <dbReference type="NCBI Taxonomy" id="571932"/>
    <lineage>
        <taxon>Bacteria</taxon>
        <taxon>Bacillati</taxon>
        <taxon>Bacillota</taxon>
        <taxon>Bacilli</taxon>
        <taxon>Bacillales</taxon>
        <taxon>Bacillaceae</taxon>
        <taxon>Thalassobacillus</taxon>
    </lineage>
</organism>
<evidence type="ECO:0000313" key="3">
    <source>
        <dbReference type="Proteomes" id="UP000198584"/>
    </source>
</evidence>
<reference evidence="3" key="1">
    <citation type="submission" date="2016-10" db="EMBL/GenBank/DDBJ databases">
        <authorList>
            <person name="Varghese N."/>
            <person name="Submissions S."/>
        </authorList>
    </citation>
    <scope>NUCLEOTIDE SEQUENCE [LARGE SCALE GENOMIC DNA]</scope>
    <source>
        <strain evidence="3">CCM7597</strain>
    </source>
</reference>
<name>A0A1H4CRG6_9BACI</name>